<keyword evidence="1" id="KW-1133">Transmembrane helix</keyword>
<evidence type="ECO:0000313" key="3">
    <source>
        <dbReference type="Proteomes" id="UP000019132"/>
    </source>
</evidence>
<feature type="transmembrane region" description="Helical" evidence="1">
    <location>
        <begin position="260"/>
        <end position="282"/>
    </location>
</feature>
<protein>
    <submittedName>
        <fullName evidence="2">Uncharacterized protein</fullName>
    </submittedName>
</protein>
<feature type="transmembrane region" description="Helical" evidence="1">
    <location>
        <begin position="30"/>
        <end position="46"/>
    </location>
</feature>
<dbReference type="EMBL" id="GL376600">
    <property type="status" value="NOT_ANNOTATED_CDS"/>
    <property type="molecule type" value="Genomic_DNA"/>
</dbReference>
<proteinExistence type="predicted"/>
<organism evidence="2 3">
    <name type="scientific">Globisporangium ultimum (strain ATCC 200006 / CBS 805.95 / DAOM BR144)</name>
    <name type="common">Pythium ultimum</name>
    <dbReference type="NCBI Taxonomy" id="431595"/>
    <lineage>
        <taxon>Eukaryota</taxon>
        <taxon>Sar</taxon>
        <taxon>Stramenopiles</taxon>
        <taxon>Oomycota</taxon>
        <taxon>Peronosporomycetes</taxon>
        <taxon>Pythiales</taxon>
        <taxon>Pythiaceae</taxon>
        <taxon>Globisporangium</taxon>
    </lineage>
</organism>
<reference evidence="3" key="2">
    <citation type="submission" date="2010-04" db="EMBL/GenBank/DDBJ databases">
        <authorList>
            <person name="Buell R."/>
            <person name="Hamilton J."/>
            <person name="Hostetler J."/>
        </authorList>
    </citation>
    <scope>NUCLEOTIDE SEQUENCE [LARGE SCALE GENOMIC DNA]</scope>
    <source>
        <strain evidence="3">DAOM:BR144</strain>
    </source>
</reference>
<feature type="transmembrane region" description="Helical" evidence="1">
    <location>
        <begin position="5"/>
        <end position="24"/>
    </location>
</feature>
<name>K3XAM9_GLOUD</name>
<reference evidence="3" key="1">
    <citation type="journal article" date="2010" name="Genome Biol.">
        <title>Genome sequence of the necrotrophic plant pathogen Pythium ultimum reveals original pathogenicity mechanisms and effector repertoire.</title>
        <authorList>
            <person name="Levesque C.A."/>
            <person name="Brouwer H."/>
            <person name="Cano L."/>
            <person name="Hamilton J.P."/>
            <person name="Holt C."/>
            <person name="Huitema E."/>
            <person name="Raffaele S."/>
            <person name="Robideau G.P."/>
            <person name="Thines M."/>
            <person name="Win J."/>
            <person name="Zerillo M.M."/>
            <person name="Beakes G.W."/>
            <person name="Boore J.L."/>
            <person name="Busam D."/>
            <person name="Dumas B."/>
            <person name="Ferriera S."/>
            <person name="Fuerstenberg S.I."/>
            <person name="Gachon C.M."/>
            <person name="Gaulin E."/>
            <person name="Govers F."/>
            <person name="Grenville-Briggs L."/>
            <person name="Horner N."/>
            <person name="Hostetler J."/>
            <person name="Jiang R.H."/>
            <person name="Johnson J."/>
            <person name="Krajaejun T."/>
            <person name="Lin H."/>
            <person name="Meijer H.J."/>
            <person name="Moore B."/>
            <person name="Morris P."/>
            <person name="Phuntmart V."/>
            <person name="Puiu D."/>
            <person name="Shetty J."/>
            <person name="Stajich J.E."/>
            <person name="Tripathy S."/>
            <person name="Wawra S."/>
            <person name="van West P."/>
            <person name="Whitty B.R."/>
            <person name="Coutinho P.M."/>
            <person name="Henrissat B."/>
            <person name="Martin F."/>
            <person name="Thomas P.D."/>
            <person name="Tyler B.M."/>
            <person name="De Vries R.P."/>
            <person name="Kamoun S."/>
            <person name="Yandell M."/>
            <person name="Tisserat N."/>
            <person name="Buell C.R."/>
        </authorList>
    </citation>
    <scope>NUCLEOTIDE SEQUENCE</scope>
    <source>
        <strain evidence="3">DAOM:BR144</strain>
    </source>
</reference>
<dbReference type="AlphaFoldDB" id="K3XAM9"/>
<accession>K3XAM9</accession>
<evidence type="ECO:0000313" key="2">
    <source>
        <dbReference type="EnsemblProtists" id="PYU1_T014278"/>
    </source>
</evidence>
<keyword evidence="1" id="KW-0812">Transmembrane</keyword>
<dbReference type="HOGENOM" id="CLU_020852_0_0_1"/>
<dbReference type="OMA" id="ICCAFEL"/>
<dbReference type="eggNOG" id="ENOG502SI93">
    <property type="taxonomic scope" value="Eukaryota"/>
</dbReference>
<dbReference type="InParanoid" id="K3XAM9"/>
<keyword evidence="3" id="KW-1185">Reference proteome</keyword>
<dbReference type="Proteomes" id="UP000019132">
    <property type="component" value="Unassembled WGS sequence"/>
</dbReference>
<dbReference type="VEuPathDB" id="FungiDB:PYU1_G014248"/>
<evidence type="ECO:0000256" key="1">
    <source>
        <dbReference type="SAM" id="Phobius"/>
    </source>
</evidence>
<reference evidence="2" key="3">
    <citation type="submission" date="2015-02" db="UniProtKB">
        <authorList>
            <consortium name="EnsemblProtists"/>
        </authorList>
    </citation>
    <scope>IDENTIFICATION</scope>
    <source>
        <strain evidence="2">DAOM BR144</strain>
    </source>
</reference>
<keyword evidence="1" id="KW-0472">Membrane</keyword>
<sequence>MRSGFLHLVSFNIVFVYLHVASVLKLKQQWELLAFAMASLLLKLVFQEATKRFQLHHAAINRSSVRTVHVAMTIPTITIDAQIRMVFMQNGGGQSIVASSIAIVSCEMFFRVAKILRLRYLITVRLAECKNMQRILKRVNSKSALRDIAIAHAEYAGFLDWKNFVLRVHAAEVFADMHAEYISIGMSTAVIVCMGDHPMFDLARIQLHNDSVAGVAHLILAAAFQMGTGLAFDYVSSVVEGVHEVLLYDSIATEGAGLRVLLHVLLSTLTAVNIGIIGVFYVKSFE</sequence>
<dbReference type="EnsemblProtists" id="PYU1_T014278">
    <property type="protein sequence ID" value="PYU1_T014278"/>
    <property type="gene ID" value="PYU1_G014248"/>
</dbReference>